<dbReference type="PANTHER" id="PTHR41517:SF1">
    <property type="entry name" value="CUPIN"/>
    <property type="match status" value="1"/>
</dbReference>
<sequence>MSERDRFSSVDFPRVPAVLEAQVPDKVVHRNVLGGNDAVFSAERQHPVALVDLPSRVLSMTIGGLKPGQTSRLHRHNYETLIYVTAGRGWSRIGSHRVEWQAGDALYVPVWAWHQHGNTGDQDATYVACENAPVLQSFGVALREEADAEETR</sequence>
<feature type="domain" description="Cupin type-2" evidence="3">
    <location>
        <begin position="65"/>
        <end position="127"/>
    </location>
</feature>
<dbReference type="Proteomes" id="UP000518681">
    <property type="component" value="Unassembled WGS sequence"/>
</dbReference>
<dbReference type="AlphaFoldDB" id="A0AAW3V257"/>
<proteinExistence type="predicted"/>
<keyword evidence="1 4" id="KW-0223">Dioxygenase</keyword>
<evidence type="ECO:0000313" key="5">
    <source>
        <dbReference type="Proteomes" id="UP000518681"/>
    </source>
</evidence>
<dbReference type="InterPro" id="IPR014710">
    <property type="entry name" value="RmlC-like_jellyroll"/>
</dbReference>
<gene>
    <name evidence="4" type="ORF">GGD69_004654</name>
</gene>
<evidence type="ECO:0000256" key="2">
    <source>
        <dbReference type="ARBA" id="ARBA00023002"/>
    </source>
</evidence>
<dbReference type="GO" id="GO:0051213">
    <property type="term" value="F:dioxygenase activity"/>
    <property type="evidence" value="ECO:0007669"/>
    <property type="project" value="UniProtKB-KW"/>
</dbReference>
<dbReference type="Pfam" id="PF07883">
    <property type="entry name" value="Cupin_2"/>
    <property type="match status" value="1"/>
</dbReference>
<evidence type="ECO:0000313" key="4">
    <source>
        <dbReference type="EMBL" id="MBB6203767.1"/>
    </source>
</evidence>
<dbReference type="PANTHER" id="PTHR41517">
    <property type="entry name" value="1,2-DIOXYGENASE PROTEIN-RELATED"/>
    <property type="match status" value="1"/>
</dbReference>
<dbReference type="EMBL" id="JACIIK010000008">
    <property type="protein sequence ID" value="MBB6203767.1"/>
    <property type="molecule type" value="Genomic_DNA"/>
</dbReference>
<keyword evidence="2" id="KW-0560">Oxidoreductase</keyword>
<dbReference type="InterPro" id="IPR011051">
    <property type="entry name" value="RmlC_Cupin_sf"/>
</dbReference>
<organism evidence="4 5">
    <name type="scientific">Paraburkholderia fungorum</name>
    <dbReference type="NCBI Taxonomy" id="134537"/>
    <lineage>
        <taxon>Bacteria</taxon>
        <taxon>Pseudomonadati</taxon>
        <taxon>Pseudomonadota</taxon>
        <taxon>Betaproteobacteria</taxon>
        <taxon>Burkholderiales</taxon>
        <taxon>Burkholderiaceae</taxon>
        <taxon>Paraburkholderia</taxon>
    </lineage>
</organism>
<reference evidence="4 5" key="1">
    <citation type="submission" date="2020-08" db="EMBL/GenBank/DDBJ databases">
        <title>Genomic Encyclopedia of Type Strains, Phase IV (KMG-V): Genome sequencing to study the core and pangenomes of soil and plant-associated prokaryotes.</title>
        <authorList>
            <person name="Whitman W."/>
        </authorList>
    </citation>
    <scope>NUCLEOTIDE SEQUENCE [LARGE SCALE GENOMIC DNA]</scope>
    <source>
        <strain evidence="4 5">SEMIA 4013</strain>
    </source>
</reference>
<evidence type="ECO:0000256" key="1">
    <source>
        <dbReference type="ARBA" id="ARBA00022964"/>
    </source>
</evidence>
<accession>A0AAW3V257</accession>
<dbReference type="RefSeq" id="WP_030102413.1">
    <property type="nucleotide sequence ID" value="NZ_CAKZHR010000053.1"/>
</dbReference>
<evidence type="ECO:0000259" key="3">
    <source>
        <dbReference type="Pfam" id="PF07883"/>
    </source>
</evidence>
<protein>
    <submittedName>
        <fullName evidence="4">Quercetin dioxygenase-like cupin family protein</fullName>
    </submittedName>
</protein>
<dbReference type="SUPFAM" id="SSF51182">
    <property type="entry name" value="RmlC-like cupins"/>
    <property type="match status" value="1"/>
</dbReference>
<name>A0AAW3V257_9BURK</name>
<comment type="caution">
    <text evidence="4">The sequence shown here is derived from an EMBL/GenBank/DDBJ whole genome shotgun (WGS) entry which is preliminary data.</text>
</comment>
<dbReference type="Gene3D" id="2.60.120.10">
    <property type="entry name" value="Jelly Rolls"/>
    <property type="match status" value="1"/>
</dbReference>
<dbReference type="InterPro" id="IPR047183">
    <property type="entry name" value="GDO-like"/>
</dbReference>
<dbReference type="InterPro" id="IPR013096">
    <property type="entry name" value="Cupin_2"/>
</dbReference>